<dbReference type="Proteomes" id="UP000243900">
    <property type="component" value="Unassembled WGS sequence"/>
</dbReference>
<evidence type="ECO:0000313" key="1">
    <source>
        <dbReference type="EMBL" id="PQA37183.1"/>
    </source>
</evidence>
<dbReference type="GO" id="GO:0006281">
    <property type="term" value="P:DNA repair"/>
    <property type="evidence" value="ECO:0007669"/>
    <property type="project" value="InterPro"/>
</dbReference>
<proteinExistence type="inferred from homology"/>
<name>A0A2P6ARJ8_9GAMM</name>
<gene>
    <name evidence="1" type="ORF">C5O18_07610</name>
</gene>
<accession>A0A2P6ARJ8</accession>
<dbReference type="AlphaFoldDB" id="A0A2P6ARJ8"/>
<sequence>MELQVWEQEFAEAALPLHHARAAFVESWLPWLSGALSRLLPDVPLDVDYQPGWNTEESLADLLAQSRGRDMERGFTQTGPHRADLKIRTQGVAVDERLSRGQLKLVVCALKLSMVQRLMQDGMRPLLLLDDLASELDAQSRQKVCQ</sequence>
<keyword evidence="2" id="KW-1185">Reference proteome</keyword>
<feature type="non-terminal residue" evidence="1">
    <location>
        <position position="146"/>
    </location>
</feature>
<dbReference type="GO" id="GO:0005524">
    <property type="term" value="F:ATP binding"/>
    <property type="evidence" value="ECO:0007669"/>
    <property type="project" value="InterPro"/>
</dbReference>
<comment type="caution">
    <text evidence="1">The sequence shown here is derived from an EMBL/GenBank/DDBJ whole genome shotgun (WGS) entry which is preliminary data.</text>
</comment>
<protein>
    <submittedName>
        <fullName evidence="1">DNA replication and repair protein RecF</fullName>
    </submittedName>
</protein>
<dbReference type="InterPro" id="IPR027417">
    <property type="entry name" value="P-loop_NTPase"/>
</dbReference>
<dbReference type="EMBL" id="PTQZ01000190">
    <property type="protein sequence ID" value="PQA37183.1"/>
    <property type="molecule type" value="Genomic_DNA"/>
</dbReference>
<organism evidence="1 2">
    <name type="scientific">Amnimonas aquatica</name>
    <dbReference type="NCBI Taxonomy" id="2094561"/>
    <lineage>
        <taxon>Bacteria</taxon>
        <taxon>Pseudomonadati</taxon>
        <taxon>Pseudomonadota</taxon>
        <taxon>Gammaproteobacteria</taxon>
        <taxon>Moraxellales</taxon>
        <taxon>Moraxellaceae</taxon>
        <taxon>Amnimonas</taxon>
    </lineage>
</organism>
<dbReference type="InterPro" id="IPR042174">
    <property type="entry name" value="RecF_2"/>
</dbReference>
<reference evidence="2" key="1">
    <citation type="submission" date="2018-02" db="EMBL/GenBank/DDBJ databases">
        <title>Genome sequencing of Solimonas sp. HR-BB.</title>
        <authorList>
            <person name="Lee Y."/>
            <person name="Jeon C.O."/>
        </authorList>
    </citation>
    <scope>NUCLEOTIDE SEQUENCE [LARGE SCALE GENOMIC DNA]</scope>
    <source>
        <strain evidence="2">HR-E</strain>
    </source>
</reference>
<dbReference type="GO" id="GO:0003697">
    <property type="term" value="F:single-stranded DNA binding"/>
    <property type="evidence" value="ECO:0007669"/>
    <property type="project" value="InterPro"/>
</dbReference>
<dbReference type="SUPFAM" id="SSF52540">
    <property type="entry name" value="P-loop containing nucleoside triphosphate hydrolases"/>
    <property type="match status" value="1"/>
</dbReference>
<dbReference type="HAMAP" id="MF_00365">
    <property type="entry name" value="RecF"/>
    <property type="match status" value="1"/>
</dbReference>
<dbReference type="Gene3D" id="1.20.1050.90">
    <property type="entry name" value="RecF/RecN/SMC, N-terminal domain"/>
    <property type="match status" value="1"/>
</dbReference>
<dbReference type="InterPro" id="IPR001238">
    <property type="entry name" value="DNA-binding_RecF"/>
</dbReference>
<evidence type="ECO:0000313" key="2">
    <source>
        <dbReference type="Proteomes" id="UP000243900"/>
    </source>
</evidence>